<comment type="caution">
    <text evidence="1">The sequence shown here is derived from an EMBL/GenBank/DDBJ whole genome shotgun (WGS) entry which is preliminary data.</text>
</comment>
<protein>
    <recommendedName>
        <fullName evidence="3">KilA-N domain protein</fullName>
    </recommendedName>
</protein>
<keyword evidence="2" id="KW-1185">Reference proteome</keyword>
<gene>
    <name evidence="1" type="ORF">CR62_23850</name>
</gene>
<sequence length="195" mass="21742">MSIQTINANAVIIIDGRHFKANESGMWNLTDIWKTLGLPNNKLPSQWRGKVTKRLADMQKMHVEKIGIESITYADKQATLKYAGWVSDDFEDMVYAAFEAVLAIPEVAAVVANKMVELGHIAEAEQLERLTNADRDYAHEQMKQWRDKTTNQARAKAVMAGHLTLTQAKNQGLSGVWLRRCVEALSAQGGDICVS</sequence>
<dbReference type="Proteomes" id="UP000028721">
    <property type="component" value="Unassembled WGS sequence"/>
</dbReference>
<evidence type="ECO:0000313" key="2">
    <source>
        <dbReference type="Proteomes" id="UP000028721"/>
    </source>
</evidence>
<name>A0ABR4UA20_9GAMM</name>
<organism evidence="1 2">
    <name type="scientific">Serratia grimesii</name>
    <dbReference type="NCBI Taxonomy" id="82995"/>
    <lineage>
        <taxon>Bacteria</taxon>
        <taxon>Pseudomonadati</taxon>
        <taxon>Pseudomonadota</taxon>
        <taxon>Gammaproteobacteria</taxon>
        <taxon>Enterobacterales</taxon>
        <taxon>Yersiniaceae</taxon>
        <taxon>Serratia</taxon>
    </lineage>
</organism>
<dbReference type="EMBL" id="JGVP01000009">
    <property type="protein sequence ID" value="KFB88880.1"/>
    <property type="molecule type" value="Genomic_DNA"/>
</dbReference>
<proteinExistence type="predicted"/>
<reference evidence="1 2" key="1">
    <citation type="submission" date="2014-03" db="EMBL/GenBank/DDBJ databases">
        <title>Draft genome sequence of the Serratia grimesii strain a2.</title>
        <authorList>
            <person name="Toymentseva A."/>
            <person name="Kazakov S."/>
            <person name="Giliazeva A."/>
            <person name="Ismagilova R."/>
            <person name="Shah R."/>
            <person name="Sharipova M."/>
            <person name="Khaitlina S."/>
            <person name="Mardanova A."/>
        </authorList>
    </citation>
    <scope>NUCLEOTIDE SEQUENCE [LARGE SCALE GENOMIC DNA]</scope>
    <source>
        <strain evidence="1 2">A2</strain>
    </source>
</reference>
<evidence type="ECO:0000313" key="1">
    <source>
        <dbReference type="EMBL" id="KFB88880.1"/>
    </source>
</evidence>
<accession>A0ABR4UA20</accession>
<evidence type="ECO:0008006" key="3">
    <source>
        <dbReference type="Google" id="ProtNLM"/>
    </source>
</evidence>